<dbReference type="Proteomes" id="UP000053825">
    <property type="component" value="Unassembled WGS sequence"/>
</dbReference>
<feature type="transmembrane region" description="Helical" evidence="2">
    <location>
        <begin position="86"/>
        <end position="102"/>
    </location>
</feature>
<organism evidence="3 4">
    <name type="scientific">Habropoda laboriosa</name>
    <dbReference type="NCBI Taxonomy" id="597456"/>
    <lineage>
        <taxon>Eukaryota</taxon>
        <taxon>Metazoa</taxon>
        <taxon>Ecdysozoa</taxon>
        <taxon>Arthropoda</taxon>
        <taxon>Hexapoda</taxon>
        <taxon>Insecta</taxon>
        <taxon>Pterygota</taxon>
        <taxon>Neoptera</taxon>
        <taxon>Endopterygota</taxon>
        <taxon>Hymenoptera</taxon>
        <taxon>Apocrita</taxon>
        <taxon>Aculeata</taxon>
        <taxon>Apoidea</taxon>
        <taxon>Anthophila</taxon>
        <taxon>Apidae</taxon>
        <taxon>Habropoda</taxon>
    </lineage>
</organism>
<sequence length="103" mass="11156">MEAEAEVDTQAEVEAKGSEGDSGVSTGATLRLFGGVCLGVDSFPLIGGNIVLVLGFLHPYVTPIIFVMLVCLPIKYSHSSRALPRAFLYKFVICFFILILYLV</sequence>
<feature type="compositionally biased region" description="Acidic residues" evidence="1">
    <location>
        <begin position="1"/>
        <end position="11"/>
    </location>
</feature>
<name>A0A0L7QW66_9HYME</name>
<dbReference type="EMBL" id="KQ414716">
    <property type="protein sequence ID" value="KOC62842.1"/>
    <property type="molecule type" value="Genomic_DNA"/>
</dbReference>
<feature type="region of interest" description="Disordered" evidence="1">
    <location>
        <begin position="1"/>
        <end position="25"/>
    </location>
</feature>
<gene>
    <name evidence="3" type="ORF">WH47_02545</name>
</gene>
<feature type="transmembrane region" description="Helical" evidence="2">
    <location>
        <begin position="50"/>
        <end position="74"/>
    </location>
</feature>
<keyword evidence="2" id="KW-0472">Membrane</keyword>
<accession>A0A0L7QW66</accession>
<evidence type="ECO:0000256" key="1">
    <source>
        <dbReference type="SAM" id="MobiDB-lite"/>
    </source>
</evidence>
<evidence type="ECO:0000313" key="3">
    <source>
        <dbReference type="EMBL" id="KOC62842.1"/>
    </source>
</evidence>
<proteinExistence type="predicted"/>
<evidence type="ECO:0000313" key="4">
    <source>
        <dbReference type="Proteomes" id="UP000053825"/>
    </source>
</evidence>
<protein>
    <submittedName>
        <fullName evidence="3">Uncharacterized protein</fullName>
    </submittedName>
</protein>
<reference evidence="3 4" key="1">
    <citation type="submission" date="2015-07" db="EMBL/GenBank/DDBJ databases">
        <title>The genome of Habropoda laboriosa.</title>
        <authorList>
            <person name="Pan H."/>
            <person name="Kapheim K."/>
        </authorList>
    </citation>
    <scope>NUCLEOTIDE SEQUENCE [LARGE SCALE GENOMIC DNA]</scope>
    <source>
        <strain evidence="3">0110345459</strain>
    </source>
</reference>
<keyword evidence="4" id="KW-1185">Reference proteome</keyword>
<keyword evidence="2" id="KW-1133">Transmembrane helix</keyword>
<dbReference type="AlphaFoldDB" id="A0A0L7QW66"/>
<keyword evidence="2" id="KW-0812">Transmembrane</keyword>
<evidence type="ECO:0000256" key="2">
    <source>
        <dbReference type="SAM" id="Phobius"/>
    </source>
</evidence>